<accession>A0A7N0VJ83</accession>
<dbReference type="FunFam" id="3.40.50.2000:FF:000138">
    <property type="entry name" value="Glycosyltransferase"/>
    <property type="match status" value="1"/>
</dbReference>
<protein>
    <submittedName>
        <fullName evidence="2">Uncharacterized protein</fullName>
    </submittedName>
</protein>
<dbReference type="Gene3D" id="3.40.50.2000">
    <property type="entry name" value="Glycogen Phosphorylase B"/>
    <property type="match status" value="2"/>
</dbReference>
<dbReference type="EnsemblPlants" id="Kaladp0878s0054.1.v1.1">
    <property type="protein sequence ID" value="Kaladp0878s0054.1.v1.1.CDS.1"/>
    <property type="gene ID" value="Kaladp0878s0054.v1.1"/>
</dbReference>
<evidence type="ECO:0000313" key="3">
    <source>
        <dbReference type="Proteomes" id="UP000594263"/>
    </source>
</evidence>
<evidence type="ECO:0000256" key="1">
    <source>
        <dbReference type="ARBA" id="ARBA00022679"/>
    </source>
</evidence>
<dbReference type="Proteomes" id="UP000594263">
    <property type="component" value="Unplaced"/>
</dbReference>
<dbReference type="SUPFAM" id="SSF53756">
    <property type="entry name" value="UDP-Glycosyltransferase/glycogen phosphorylase"/>
    <property type="match status" value="1"/>
</dbReference>
<proteinExistence type="predicted"/>
<organism evidence="2 3">
    <name type="scientific">Kalanchoe fedtschenkoi</name>
    <name type="common">Lavender scallops</name>
    <name type="synonym">South American air plant</name>
    <dbReference type="NCBI Taxonomy" id="63787"/>
    <lineage>
        <taxon>Eukaryota</taxon>
        <taxon>Viridiplantae</taxon>
        <taxon>Streptophyta</taxon>
        <taxon>Embryophyta</taxon>
        <taxon>Tracheophyta</taxon>
        <taxon>Spermatophyta</taxon>
        <taxon>Magnoliopsida</taxon>
        <taxon>eudicotyledons</taxon>
        <taxon>Gunneridae</taxon>
        <taxon>Pentapetalae</taxon>
        <taxon>Saxifragales</taxon>
        <taxon>Crassulaceae</taxon>
        <taxon>Kalanchoe</taxon>
    </lineage>
</organism>
<name>A0A7N0VJ83_KALFE</name>
<dbReference type="OMA" id="HIVADEW"/>
<keyword evidence="3" id="KW-1185">Reference proteome</keyword>
<dbReference type="Pfam" id="PF00201">
    <property type="entry name" value="UDPGT"/>
    <property type="match status" value="1"/>
</dbReference>
<evidence type="ECO:0000313" key="2">
    <source>
        <dbReference type="EnsemblPlants" id="Kaladp0878s0054.1.v1.1.CDS.1"/>
    </source>
</evidence>
<dbReference type="InterPro" id="IPR002213">
    <property type="entry name" value="UDP_glucos_trans"/>
</dbReference>
<sequence>MLLLAMADVRVDYIPGVSPRPLSAFPTVMHGKGVELLEYSLAPFPSVPKCQCLLLSTVYNLEPLVVDSLKSELQCPIYTVGPSFPHGRLKQNDDQVEDDYLAWLDKQIKKSVLYVSFGSFCSISDEQMDEIAAGLLQSGAKFIWVARADAPRLCETCGSGGDGLVVPWCDQLRVLAHEAIGGFLTHCGWSSTQEGMFTGVTFLTFPILMDQEVNSRLMVEDFKVGWRLKGPAGDDGVVKRDEIGGMVRRFMDGESKEVKEMRLRAEELRQCCLQAVDTDEAAAGSHEVNFRGFVDFILSCSDKTST</sequence>
<dbReference type="PANTHER" id="PTHR48045">
    <property type="entry name" value="UDP-GLYCOSYLTRANSFERASE 72B1"/>
    <property type="match status" value="1"/>
</dbReference>
<dbReference type="CDD" id="cd03784">
    <property type="entry name" value="GT1_Gtf-like"/>
    <property type="match status" value="1"/>
</dbReference>
<dbReference type="GO" id="GO:0008194">
    <property type="term" value="F:UDP-glycosyltransferase activity"/>
    <property type="evidence" value="ECO:0007669"/>
    <property type="project" value="InterPro"/>
</dbReference>
<dbReference type="AlphaFoldDB" id="A0A7N0VJ83"/>
<reference evidence="2" key="1">
    <citation type="submission" date="2021-01" db="UniProtKB">
        <authorList>
            <consortium name="EnsemblPlants"/>
        </authorList>
    </citation>
    <scope>IDENTIFICATION</scope>
</reference>
<dbReference type="Gramene" id="Kaladp0878s0054.1.v1.1">
    <property type="protein sequence ID" value="Kaladp0878s0054.1.v1.1.CDS.1"/>
    <property type="gene ID" value="Kaladp0878s0054.v1.1"/>
</dbReference>
<dbReference type="PANTHER" id="PTHR48045:SF22">
    <property type="entry name" value="UDP-GLUCURONOSYL_UDP-GLUCOSYLTRANSFERASE"/>
    <property type="match status" value="1"/>
</dbReference>
<keyword evidence="1" id="KW-0808">Transferase</keyword>